<feature type="compositionally biased region" description="Low complexity" evidence="1">
    <location>
        <begin position="90"/>
        <end position="103"/>
    </location>
</feature>
<evidence type="ECO:0000313" key="2">
    <source>
        <dbReference type="EMBL" id="CAD7630267.1"/>
    </source>
</evidence>
<organism evidence="2">
    <name type="scientific">Medioppia subpectinata</name>
    <dbReference type="NCBI Taxonomy" id="1979941"/>
    <lineage>
        <taxon>Eukaryota</taxon>
        <taxon>Metazoa</taxon>
        <taxon>Ecdysozoa</taxon>
        <taxon>Arthropoda</taxon>
        <taxon>Chelicerata</taxon>
        <taxon>Arachnida</taxon>
        <taxon>Acari</taxon>
        <taxon>Acariformes</taxon>
        <taxon>Sarcoptiformes</taxon>
        <taxon>Oribatida</taxon>
        <taxon>Brachypylina</taxon>
        <taxon>Oppioidea</taxon>
        <taxon>Oppiidae</taxon>
        <taxon>Medioppia</taxon>
    </lineage>
</organism>
<dbReference type="EMBL" id="OC862476">
    <property type="protein sequence ID" value="CAD7630267.1"/>
    <property type="molecule type" value="Genomic_DNA"/>
</dbReference>
<accession>A0A7R9Q3N1</accession>
<feature type="region of interest" description="Disordered" evidence="1">
    <location>
        <begin position="1"/>
        <end position="103"/>
    </location>
</feature>
<feature type="compositionally biased region" description="Polar residues" evidence="1">
    <location>
        <begin position="71"/>
        <end position="86"/>
    </location>
</feature>
<proteinExistence type="predicted"/>
<gene>
    <name evidence="2" type="ORF">OSB1V03_LOCUS10680</name>
</gene>
<dbReference type="Proteomes" id="UP000759131">
    <property type="component" value="Unassembled WGS sequence"/>
</dbReference>
<reference evidence="2" key="1">
    <citation type="submission" date="2020-11" db="EMBL/GenBank/DDBJ databases">
        <authorList>
            <person name="Tran Van P."/>
        </authorList>
    </citation>
    <scope>NUCLEOTIDE SEQUENCE</scope>
</reference>
<feature type="region of interest" description="Disordered" evidence="1">
    <location>
        <begin position="117"/>
        <end position="176"/>
    </location>
</feature>
<dbReference type="EMBL" id="CAJPIZ010007901">
    <property type="protein sequence ID" value="CAG2110697.1"/>
    <property type="molecule type" value="Genomic_DNA"/>
</dbReference>
<protein>
    <submittedName>
        <fullName evidence="2">Uncharacterized protein</fullName>
    </submittedName>
</protein>
<evidence type="ECO:0000256" key="1">
    <source>
        <dbReference type="SAM" id="MobiDB-lite"/>
    </source>
</evidence>
<feature type="compositionally biased region" description="Low complexity" evidence="1">
    <location>
        <begin position="129"/>
        <end position="150"/>
    </location>
</feature>
<dbReference type="AlphaFoldDB" id="A0A7R9Q3N1"/>
<sequence>MPMTSGIDGDPFAQSFGSMSLSSAGGDWANFDEDSPTSATGSPLIQSQQSRDNNADSSATGANNKPFVLTLSRQNVGSFTTSTAGDRSSGGHQSASSYNSSSSSSAALQSLFNSSLGHHNQLNMPQQMNNVSPAVANSSSDSVSLSPRPVQQQQQAFNIPVANHSVSGSSNSSTDR</sequence>
<name>A0A7R9Q3N1_9ACAR</name>
<keyword evidence="3" id="KW-1185">Reference proteome</keyword>
<evidence type="ECO:0000313" key="3">
    <source>
        <dbReference type="Proteomes" id="UP000759131"/>
    </source>
</evidence>
<feature type="compositionally biased region" description="Polar residues" evidence="1">
    <location>
        <begin position="36"/>
        <end position="63"/>
    </location>
</feature>
<feature type="compositionally biased region" description="Low complexity" evidence="1">
    <location>
        <begin position="165"/>
        <end position="176"/>
    </location>
</feature>
<feature type="compositionally biased region" description="Polar residues" evidence="1">
    <location>
        <begin position="117"/>
        <end position="128"/>
    </location>
</feature>